<proteinExistence type="predicted"/>
<evidence type="ECO:0000256" key="2">
    <source>
        <dbReference type="SAM" id="Phobius"/>
    </source>
</evidence>
<dbReference type="EMBL" id="BPQB01000059">
    <property type="protein sequence ID" value="GJE96434.1"/>
    <property type="molecule type" value="Genomic_DNA"/>
</dbReference>
<keyword evidence="2" id="KW-0812">Transmembrane</keyword>
<feature type="transmembrane region" description="Helical" evidence="2">
    <location>
        <begin position="269"/>
        <end position="294"/>
    </location>
</feature>
<keyword evidence="4" id="KW-1185">Reference proteome</keyword>
<accession>A0A9P3GLH4</accession>
<feature type="region of interest" description="Disordered" evidence="1">
    <location>
        <begin position="333"/>
        <end position="365"/>
    </location>
</feature>
<feature type="transmembrane region" description="Helical" evidence="2">
    <location>
        <begin position="70"/>
        <end position="90"/>
    </location>
</feature>
<comment type="caution">
    <text evidence="3">The sequence shown here is derived from an EMBL/GenBank/DDBJ whole genome shotgun (WGS) entry which is preliminary data.</text>
</comment>
<protein>
    <submittedName>
        <fullName evidence="3">Uncharacterized protein</fullName>
    </submittedName>
</protein>
<keyword evidence="2" id="KW-1133">Transmembrane helix</keyword>
<name>A0A9P3GLH4_9APHY</name>
<keyword evidence="2" id="KW-0472">Membrane</keyword>
<feature type="transmembrane region" description="Helical" evidence="2">
    <location>
        <begin position="237"/>
        <end position="257"/>
    </location>
</feature>
<organism evidence="3 4">
    <name type="scientific">Phanerochaete sordida</name>
    <dbReference type="NCBI Taxonomy" id="48140"/>
    <lineage>
        <taxon>Eukaryota</taxon>
        <taxon>Fungi</taxon>
        <taxon>Dikarya</taxon>
        <taxon>Basidiomycota</taxon>
        <taxon>Agaricomycotina</taxon>
        <taxon>Agaricomycetes</taxon>
        <taxon>Polyporales</taxon>
        <taxon>Phanerochaetaceae</taxon>
        <taxon>Phanerochaete</taxon>
    </lineage>
</organism>
<dbReference type="Proteomes" id="UP000703269">
    <property type="component" value="Unassembled WGS sequence"/>
</dbReference>
<evidence type="ECO:0000313" key="3">
    <source>
        <dbReference type="EMBL" id="GJE96434.1"/>
    </source>
</evidence>
<dbReference type="AlphaFoldDB" id="A0A9P3GLH4"/>
<evidence type="ECO:0000256" key="1">
    <source>
        <dbReference type="SAM" id="MobiDB-lite"/>
    </source>
</evidence>
<sequence length="365" mass="40329">MSGSVSYNPSPSTMPPQAIPPPPPGLNYIAAIRPVLTIIIIATIFVGVFITLLATLFLLSTRDLRRQPIFVLNVLILFLGVALCSLTSWLDINAILRPLDANNAQLPASALVSIAPIVVESVLFVRIFAVYPWSKISTRMKLLAYGFPVALRTARAINIVFGLIEAAGIYRNNQGLGISVAQRAWHTNLTKVECFLQLVDNTYMSVLFLWKLRQATKLSDNIRIRSSSSYTKRVRTLTWIVSSNFVIPDFLSLIQLIGLFLPQTTNVEVYIVGIFFTNPCIEIISVLFATVWAASNHWRADSDAPPPSFSISLGSRSTECSSFPDRRHSRIVRSPTVTPNGVNIPLESSPAMDSGKMRFEQSYGV</sequence>
<gene>
    <name evidence="3" type="ORF">PsYK624_126310</name>
</gene>
<feature type="transmembrane region" description="Helical" evidence="2">
    <location>
        <begin position="110"/>
        <end position="131"/>
    </location>
</feature>
<evidence type="ECO:0000313" key="4">
    <source>
        <dbReference type="Proteomes" id="UP000703269"/>
    </source>
</evidence>
<dbReference type="OrthoDB" id="2803583at2759"/>
<feature type="transmembrane region" description="Helical" evidence="2">
    <location>
        <begin position="35"/>
        <end position="58"/>
    </location>
</feature>
<reference evidence="3 4" key="1">
    <citation type="submission" date="2021-08" db="EMBL/GenBank/DDBJ databases">
        <title>Draft Genome Sequence of Phanerochaete sordida strain YK-624.</title>
        <authorList>
            <person name="Mori T."/>
            <person name="Dohra H."/>
            <person name="Suzuki T."/>
            <person name="Kawagishi H."/>
            <person name="Hirai H."/>
        </authorList>
    </citation>
    <scope>NUCLEOTIDE SEQUENCE [LARGE SCALE GENOMIC DNA]</scope>
    <source>
        <strain evidence="3 4">YK-624</strain>
    </source>
</reference>